<dbReference type="OrthoDB" id="333418at2759"/>
<feature type="compositionally biased region" description="Polar residues" evidence="1">
    <location>
        <begin position="9"/>
        <end position="20"/>
    </location>
</feature>
<feature type="compositionally biased region" description="Basic and acidic residues" evidence="1">
    <location>
        <begin position="576"/>
        <end position="589"/>
    </location>
</feature>
<feature type="compositionally biased region" description="Basic and acidic residues" evidence="1">
    <location>
        <begin position="240"/>
        <end position="259"/>
    </location>
</feature>
<dbReference type="EMBL" id="MIGC01001490">
    <property type="protein sequence ID" value="PHJ22778.1"/>
    <property type="molecule type" value="Genomic_DNA"/>
</dbReference>
<dbReference type="PANTHER" id="PTHR24216:SF65">
    <property type="entry name" value="PAXILLIN-LIKE PROTEIN 1"/>
    <property type="match status" value="1"/>
</dbReference>
<sequence length="1889" mass="207368">MDQRRESEVNTVSSYSSGMISSRKPHSSLSAREEEEGREGEEGTQASEEWIRAPSPVLKRLAKAPWAARLLREMKEIEKKGMVRRRKKKEDEAERREKQESKRGEQDGELDQSQDKTGRGMLSLGGNAATEDLSDDWEMRFWWYQNAPRLFISTVRQHATSEPSVQLRMLELLLVRTPLLSVVRSEQAGRTGWGREGEGGEESACRDEQEVREDTSSVEQDSCDRTEAKTIEKGAIQQKTEPRVEERREESFDTNRDRSSAVSSLPLDLLPSCFFSASPPSLASDASCSGKAPNSRKRDCENVEIREEDVEAFGPGFVLFSQDPRFPVEHRLWCVDQFVFFLGHSCRSASLQQVEDKYHEKEKEEERKLNRRTKGGKGSSSSSLEGSHHCDTLERETGPCHSSSSSLSSSRSRTDPQEGGDEIRAGHRISPSGFLMVSDIRVWRVLAASVKWLAGHGYFEFAARITYTLLTFIYDIRAFPAPYPSSSFMSVPPATRFSHCLSSERQQETASEGLDNGENFSRSLSRPSIANGRGETSQLRPGKEEEEGYKQEFSQTAYLAGERDSGSRGDAVSLLEGKESKMSRRKREEDLIRKRNDRWKVPKHLWLQTLGMRHHSRHVWGASPLSASSAVSSKTPLSSSSSVGPSSSSSSSHEASGAFISSEHPKDSHSLSHSLSRHSQMLVPSLEPHETDAVDLVDDLFLTLKNEATQATALLARAILFLPSSSTSPSSLSSSSPSITSSSSLTRVETGSRGGVMEVTLQRKRGKRGKEANESQEEEEGEKNVRAQMTARLASKFAPSDDRGRGVGAPPHSGEDRDIHRSSRDLMKRYVVVKKIGLRSPLSSPTEDLVHHRSQDIHLDSGLIDRSIIHHVQHPYHDTDVCLNEWNALELCEEVREGTDFSSGLQNASLIGCHHLPHQLREQQTTGRGNLIRREGAYSPAFGFTCLAWYLRLESIFYRVQDMSLTSLACRLLTHFIKHGEPQRLFPYSPPPSSSPSKSLPTSLSTSRLAQSSPSMSVSSSSSSPASMAPSSSFHSHSSQESTSISSPSSCRSPLLSVRSPLALLSPSSRPAASPSGNSLNSTSTDASFFTSSSSSSLLISPVGATALANIVGSLKAVRLYEHDLLSQICKVLQSHLSLLPAHIICELMYNVGCLGFTDPSFADAVSSYLVHSNVLKDVKTDWIMQVLIGFTRLDLRDENLIAACIEGLLSSPSITPTRNDTSASSLRRVSQPTSLSSSSPSPSSDKGDEDVLHGDLKATSVSRYSAEVAGSSAGPEEHQRDDGSQAQALPSQYCRVEKGGQREGPIGNEQNEEDAPRRKTMMKKGSSHYKGHVSPVSSSLQGAASILARTQRPASLFYLLHGISFNNVRSLRLLSSLLPALHKYASTVPVNVVVLGFHDIIRMSIWPGPLRGAIVPNLMRNLHRLSLATLASSSMLCWSFWGHFDVPLLLCLVKQFRLRLLEESSLSLSPSSSSLLGEGRNDSGGEDDEDRSSSIQHPSTVRDQDMKETMACSSLSIREPLEEAISQRKTSTEKKSLSVEKLKNSGGGTAKTITLVKASTQLWSSLYGIEVLSLTPRDFISSMAIDKDSRTYLQEGKDHLRREKAFKNTCQESSWGRDGDNLTIHSSSLSRGGSITSASPAGLLDTQAVEKRSPSPLSYECSQDHSLLPLSLPSSFSSSARPSYCRDDTKPPLSSSPSPDLATSVSATLRTSTGAITTATTMKANMRSSVSSTHPTTRLYVSAFLSSRSSAVPSLPSSSPPGILFSPWRTGSLQGLKLAKLLEIPESQWTPKSSSFHEEVLAALSTCVRGKLINEQAVGPYGIDIVVPPKAMACWRDRKHEGEKVIDDDGGEEKKKAKKTRSEQQKKSREKDEKKTKEPKKRVKVSHA</sequence>
<keyword evidence="3" id="KW-1185">Reference proteome</keyword>
<feature type="region of interest" description="Disordered" evidence="1">
    <location>
        <begin position="77"/>
        <end position="129"/>
    </location>
</feature>
<gene>
    <name evidence="2" type="ORF">CSUI_003374</name>
</gene>
<feature type="region of interest" description="Disordered" evidence="1">
    <location>
        <begin position="499"/>
        <end position="589"/>
    </location>
</feature>
<feature type="region of interest" description="Disordered" evidence="1">
    <location>
        <begin position="1469"/>
        <end position="1507"/>
    </location>
</feature>
<feature type="compositionally biased region" description="Basic and acidic residues" evidence="1">
    <location>
        <begin position="89"/>
        <end position="106"/>
    </location>
</feature>
<feature type="region of interest" description="Disordered" evidence="1">
    <location>
        <begin position="1217"/>
        <end position="1252"/>
    </location>
</feature>
<feature type="region of interest" description="Disordered" evidence="1">
    <location>
        <begin position="726"/>
        <end position="822"/>
    </location>
</feature>
<protein>
    <submittedName>
        <fullName evidence="2">Uncharacterized protein</fullName>
    </submittedName>
</protein>
<dbReference type="VEuPathDB" id="ToxoDB:CSUI_003374"/>
<feature type="region of interest" description="Disordered" evidence="1">
    <location>
        <begin position="1682"/>
        <end position="1710"/>
    </location>
</feature>
<organism evidence="2 3">
    <name type="scientific">Cystoisospora suis</name>
    <dbReference type="NCBI Taxonomy" id="483139"/>
    <lineage>
        <taxon>Eukaryota</taxon>
        <taxon>Sar</taxon>
        <taxon>Alveolata</taxon>
        <taxon>Apicomplexa</taxon>
        <taxon>Conoidasida</taxon>
        <taxon>Coccidia</taxon>
        <taxon>Eucoccidiorida</taxon>
        <taxon>Eimeriorina</taxon>
        <taxon>Sarcocystidae</taxon>
        <taxon>Cystoisospora</taxon>
    </lineage>
</organism>
<feature type="region of interest" description="Disordered" evidence="1">
    <location>
        <begin position="187"/>
        <end position="259"/>
    </location>
</feature>
<feature type="region of interest" description="Disordered" evidence="1">
    <location>
        <begin position="1264"/>
        <end position="1337"/>
    </location>
</feature>
<feature type="compositionally biased region" description="Basic and acidic residues" evidence="1">
    <location>
        <begin position="193"/>
        <end position="215"/>
    </location>
</feature>
<feature type="region of interest" description="Disordered" evidence="1">
    <location>
        <begin position="1841"/>
        <end position="1889"/>
    </location>
</feature>
<feature type="compositionally biased region" description="Basic and acidic residues" evidence="1">
    <location>
        <begin position="813"/>
        <end position="822"/>
    </location>
</feature>
<dbReference type="Proteomes" id="UP000221165">
    <property type="component" value="Unassembled WGS sequence"/>
</dbReference>
<feature type="compositionally biased region" description="Basic residues" evidence="1">
    <location>
        <begin position="1878"/>
        <end position="1889"/>
    </location>
</feature>
<feature type="compositionally biased region" description="Basic and acidic residues" evidence="1">
    <location>
        <begin position="1531"/>
        <end position="1544"/>
    </location>
</feature>
<feature type="compositionally biased region" description="Low complexity" evidence="1">
    <location>
        <begin position="630"/>
        <end position="662"/>
    </location>
</feature>
<comment type="caution">
    <text evidence="2">The sequence shown here is derived from an EMBL/GenBank/DDBJ whole genome shotgun (WGS) entry which is preliminary data.</text>
</comment>
<feature type="compositionally biased region" description="Low complexity" evidence="1">
    <location>
        <begin position="995"/>
        <end position="1052"/>
    </location>
</feature>
<accession>A0A2C6L4J7</accession>
<feature type="compositionally biased region" description="Basic and acidic residues" evidence="1">
    <location>
        <begin position="222"/>
        <end position="232"/>
    </location>
</feature>
<feature type="region of interest" description="Disordered" evidence="1">
    <location>
        <begin position="630"/>
        <end position="676"/>
    </location>
</feature>
<feature type="compositionally biased region" description="Basic and acidic residues" evidence="1">
    <location>
        <begin position="1841"/>
        <end position="1877"/>
    </location>
</feature>
<dbReference type="GeneID" id="94426783"/>
<feature type="compositionally biased region" description="Basic and acidic residues" evidence="1">
    <location>
        <begin position="412"/>
        <end position="425"/>
    </location>
</feature>
<feature type="region of interest" description="Disordered" evidence="1">
    <location>
        <begin position="353"/>
        <end position="426"/>
    </location>
</feature>
<dbReference type="PANTHER" id="PTHR24216">
    <property type="entry name" value="PAXILLIN-RELATED"/>
    <property type="match status" value="1"/>
</dbReference>
<feature type="compositionally biased region" description="Polar residues" evidence="1">
    <location>
        <begin position="1217"/>
        <end position="1229"/>
    </location>
</feature>
<feature type="compositionally biased region" description="Low complexity" evidence="1">
    <location>
        <begin position="402"/>
        <end position="411"/>
    </location>
</feature>
<feature type="region of interest" description="Disordered" evidence="1">
    <location>
        <begin position="984"/>
        <end position="1052"/>
    </location>
</feature>
<proteinExistence type="predicted"/>
<feature type="region of interest" description="Disordered" evidence="1">
    <location>
        <begin position="1524"/>
        <end position="1545"/>
    </location>
</feature>
<evidence type="ECO:0000313" key="3">
    <source>
        <dbReference type="Proteomes" id="UP000221165"/>
    </source>
</evidence>
<evidence type="ECO:0000313" key="2">
    <source>
        <dbReference type="EMBL" id="PHJ22778.1"/>
    </source>
</evidence>
<feature type="compositionally biased region" description="Low complexity" evidence="1">
    <location>
        <begin position="726"/>
        <end position="746"/>
    </location>
</feature>
<feature type="compositionally biased region" description="Polar residues" evidence="1">
    <location>
        <begin position="500"/>
        <end position="510"/>
    </location>
</feature>
<evidence type="ECO:0000256" key="1">
    <source>
        <dbReference type="SAM" id="MobiDB-lite"/>
    </source>
</evidence>
<reference evidence="2 3" key="1">
    <citation type="journal article" date="2017" name="Int. J. Parasitol.">
        <title>The genome of the protozoan parasite Cystoisospora suis and a reverse vaccinology approach to identify vaccine candidates.</title>
        <authorList>
            <person name="Palmieri N."/>
            <person name="Shrestha A."/>
            <person name="Ruttkowski B."/>
            <person name="Beck T."/>
            <person name="Vogl C."/>
            <person name="Tomley F."/>
            <person name="Blake D.P."/>
            <person name="Joachim A."/>
        </authorList>
    </citation>
    <scope>NUCLEOTIDE SEQUENCE [LARGE SCALE GENOMIC DNA]</scope>
    <source>
        <strain evidence="2 3">Wien I</strain>
    </source>
</reference>
<feature type="region of interest" description="Disordered" evidence="1">
    <location>
        <begin position="1"/>
        <end position="54"/>
    </location>
</feature>
<dbReference type="RefSeq" id="XP_067924455.1">
    <property type="nucleotide sequence ID" value="XM_068063572.1"/>
</dbReference>
<name>A0A2C6L4J7_9APIC</name>
<feature type="compositionally biased region" description="Basic residues" evidence="1">
    <location>
        <begin position="1319"/>
        <end position="1332"/>
    </location>
</feature>
<feature type="compositionally biased region" description="Polar residues" evidence="1">
    <location>
        <begin position="518"/>
        <end position="539"/>
    </location>
</feature>
<feature type="compositionally biased region" description="Low complexity" evidence="1">
    <location>
        <begin position="1469"/>
        <end position="1479"/>
    </location>
</feature>
<feature type="compositionally biased region" description="Low complexity" evidence="1">
    <location>
        <begin position="1231"/>
        <end position="1245"/>
    </location>
</feature>
<feature type="compositionally biased region" description="Basic and acidic residues" evidence="1">
    <location>
        <begin position="386"/>
        <end position="398"/>
    </location>
</feature>
<feature type="compositionally biased region" description="Basic and acidic residues" evidence="1">
    <location>
        <begin position="354"/>
        <end position="368"/>
    </location>
</feature>